<dbReference type="SUPFAM" id="SSF49265">
    <property type="entry name" value="Fibronectin type III"/>
    <property type="match status" value="1"/>
</dbReference>
<protein>
    <submittedName>
        <fullName evidence="1">PPUP9274</fullName>
    </submittedName>
</protein>
<name>A0A0S7ES99_9TELE</name>
<feature type="non-terminal residue" evidence="1">
    <location>
        <position position="1"/>
    </location>
</feature>
<sequence length="112" mass="12044">IITAPCTPGNVEYQYYCGSGIALVSWDEALGGDSYYVRAHAGDHFVSCSTSQDTDCSLPPLRCSRNYQVDVIAMAGNCNSSIPGVTHIQTGKSRRTVASDCFRAATVDYHSN</sequence>
<reference evidence="1" key="1">
    <citation type="submission" date="2014-12" db="EMBL/GenBank/DDBJ databases">
        <title>Parallel Evolution in Life History Adaptation Evident in the Tissue-Specific Poeciliopsis prolifica transcriptome.</title>
        <authorList>
            <person name="Jue N.K."/>
            <person name="Foley R.J."/>
            <person name="Obergfell C."/>
            <person name="Reznick D.N."/>
            <person name="O'Neill R.J."/>
            <person name="O'Neill M.J."/>
        </authorList>
    </citation>
    <scope>NUCLEOTIDE SEQUENCE</scope>
</reference>
<dbReference type="PANTHER" id="PTHR47135:SF1">
    <property type="entry name" value="FIBRONECTIN TYPE III DOMAIN-CONTAINING PROTEIN 7"/>
    <property type="match status" value="1"/>
</dbReference>
<dbReference type="PANTHER" id="PTHR47135">
    <property type="entry name" value="FIBRONECTIN TYPE III DOMAIN-CONTAINING PROTEIN 7"/>
    <property type="match status" value="1"/>
</dbReference>
<accession>A0A0S7ES99</accession>
<dbReference type="InterPro" id="IPR036116">
    <property type="entry name" value="FN3_sf"/>
</dbReference>
<evidence type="ECO:0000313" key="1">
    <source>
        <dbReference type="EMBL" id="JAO05165.1"/>
    </source>
</evidence>
<dbReference type="AlphaFoldDB" id="A0A0S7ES99"/>
<organism evidence="1">
    <name type="scientific">Poeciliopsis prolifica</name>
    <name type="common">blackstripe livebearer</name>
    <dbReference type="NCBI Taxonomy" id="188132"/>
    <lineage>
        <taxon>Eukaryota</taxon>
        <taxon>Metazoa</taxon>
        <taxon>Chordata</taxon>
        <taxon>Craniata</taxon>
        <taxon>Vertebrata</taxon>
        <taxon>Euteleostomi</taxon>
        <taxon>Actinopterygii</taxon>
        <taxon>Neopterygii</taxon>
        <taxon>Teleostei</taxon>
        <taxon>Neoteleostei</taxon>
        <taxon>Acanthomorphata</taxon>
        <taxon>Ovalentaria</taxon>
        <taxon>Atherinomorphae</taxon>
        <taxon>Cyprinodontiformes</taxon>
        <taxon>Poeciliidae</taxon>
        <taxon>Poeciliinae</taxon>
        <taxon>Poeciliopsis</taxon>
    </lineage>
</organism>
<proteinExistence type="predicted"/>
<gene>
    <name evidence="1" type="primary">PPUP9274</name>
</gene>
<dbReference type="EMBL" id="GBYX01476512">
    <property type="protein sequence ID" value="JAO05165.1"/>
    <property type="molecule type" value="Transcribed_RNA"/>
</dbReference>